<keyword evidence="6 10" id="KW-1133">Transmembrane helix</keyword>
<keyword evidence="10" id="KW-0479">Metal-binding</keyword>
<dbReference type="Pfam" id="PF00122">
    <property type="entry name" value="E1-E2_ATPase"/>
    <property type="match status" value="1"/>
</dbReference>
<dbReference type="CDD" id="cd00371">
    <property type="entry name" value="HMA"/>
    <property type="match status" value="1"/>
</dbReference>
<dbReference type="InterPro" id="IPR018303">
    <property type="entry name" value="ATPase_P-typ_P_site"/>
</dbReference>
<dbReference type="PROSITE" id="PS50846">
    <property type="entry name" value="HMA_2"/>
    <property type="match status" value="1"/>
</dbReference>
<dbReference type="PROSITE" id="PS00154">
    <property type="entry name" value="ATPASE_E1_E2"/>
    <property type="match status" value="1"/>
</dbReference>
<dbReference type="InterPro" id="IPR001757">
    <property type="entry name" value="P_typ_ATPase"/>
</dbReference>
<organism evidence="13 14">
    <name type="scientific">Advenella alkanexedens</name>
    <dbReference type="NCBI Taxonomy" id="1481665"/>
    <lineage>
        <taxon>Bacteria</taxon>
        <taxon>Pseudomonadati</taxon>
        <taxon>Pseudomonadota</taxon>
        <taxon>Betaproteobacteria</taxon>
        <taxon>Burkholderiales</taxon>
        <taxon>Alcaligenaceae</taxon>
    </lineage>
</organism>
<gene>
    <name evidence="13" type="ORF">KU392_07370</name>
</gene>
<feature type="region of interest" description="Disordered" evidence="11">
    <location>
        <begin position="1"/>
        <end position="51"/>
    </location>
</feature>
<keyword evidence="14" id="KW-1185">Reference proteome</keyword>
<accession>A0ABS6NN52</accession>
<evidence type="ECO:0000313" key="13">
    <source>
        <dbReference type="EMBL" id="MBV4397066.1"/>
    </source>
</evidence>
<evidence type="ECO:0000259" key="12">
    <source>
        <dbReference type="PROSITE" id="PS50846"/>
    </source>
</evidence>
<dbReference type="NCBIfam" id="TIGR01525">
    <property type="entry name" value="ATPase-IB_hvy"/>
    <property type="match status" value="1"/>
</dbReference>
<evidence type="ECO:0000256" key="11">
    <source>
        <dbReference type="SAM" id="MobiDB-lite"/>
    </source>
</evidence>
<feature type="compositionally biased region" description="Basic and acidic residues" evidence="11">
    <location>
        <begin position="10"/>
        <end position="49"/>
    </location>
</feature>
<feature type="transmembrane region" description="Helical" evidence="10">
    <location>
        <begin position="142"/>
        <end position="160"/>
    </location>
</feature>
<dbReference type="EMBL" id="JAHSPR010000004">
    <property type="protein sequence ID" value="MBV4397066.1"/>
    <property type="molecule type" value="Genomic_DNA"/>
</dbReference>
<dbReference type="InterPro" id="IPR059000">
    <property type="entry name" value="ATPase_P-type_domA"/>
</dbReference>
<dbReference type="Pfam" id="PF00702">
    <property type="entry name" value="Hydrolase"/>
    <property type="match status" value="1"/>
</dbReference>
<dbReference type="PANTHER" id="PTHR48085:SF5">
    <property type="entry name" value="CADMIUM_ZINC-TRANSPORTING ATPASE HMA4-RELATED"/>
    <property type="match status" value="1"/>
</dbReference>
<keyword evidence="5 10" id="KW-0067">ATP-binding</keyword>
<evidence type="ECO:0000256" key="1">
    <source>
        <dbReference type="ARBA" id="ARBA00004141"/>
    </source>
</evidence>
<comment type="similarity">
    <text evidence="2 10">Belongs to the cation transport ATPase (P-type) (TC 3.A.3) family. Type IB subfamily.</text>
</comment>
<proteinExistence type="inferred from homology"/>
<name>A0ABS6NN52_9BURK</name>
<keyword evidence="3 10" id="KW-0812">Transmembrane</keyword>
<evidence type="ECO:0000256" key="4">
    <source>
        <dbReference type="ARBA" id="ARBA00022741"/>
    </source>
</evidence>
<feature type="transmembrane region" description="Helical" evidence="10">
    <location>
        <begin position="166"/>
        <end position="185"/>
    </location>
</feature>
<reference evidence="13 14" key="1">
    <citation type="submission" date="2021-06" db="EMBL/GenBank/DDBJ databases">
        <authorList>
            <person name="Lu T."/>
            <person name="Wang Q."/>
            <person name="Han X."/>
        </authorList>
    </citation>
    <scope>NUCLEOTIDE SEQUENCE [LARGE SCALE GENOMIC DNA]</scope>
    <source>
        <strain evidence="13 14">LAM0050</strain>
    </source>
</reference>
<evidence type="ECO:0000313" key="14">
    <source>
        <dbReference type="Proteomes" id="UP000722165"/>
    </source>
</evidence>
<dbReference type="SFLD" id="SFLDS00003">
    <property type="entry name" value="Haloacid_Dehalogenase"/>
    <property type="match status" value="1"/>
</dbReference>
<comment type="catalytic activity">
    <reaction evidence="9">
        <text>Zn(2+)(in) + ATP + H2O = Zn(2+)(out) + ADP + phosphate + H(+)</text>
        <dbReference type="Rhea" id="RHEA:20621"/>
        <dbReference type="ChEBI" id="CHEBI:15377"/>
        <dbReference type="ChEBI" id="CHEBI:15378"/>
        <dbReference type="ChEBI" id="CHEBI:29105"/>
        <dbReference type="ChEBI" id="CHEBI:30616"/>
        <dbReference type="ChEBI" id="CHEBI:43474"/>
        <dbReference type="ChEBI" id="CHEBI:456216"/>
        <dbReference type="EC" id="7.2.2.12"/>
    </reaction>
</comment>
<dbReference type="Proteomes" id="UP000722165">
    <property type="component" value="Unassembled WGS sequence"/>
</dbReference>
<dbReference type="EC" id="7.2.2.12" evidence="8"/>
<dbReference type="SFLD" id="SFLDG00002">
    <property type="entry name" value="C1.7:_P-type_atpase_like"/>
    <property type="match status" value="1"/>
</dbReference>
<protein>
    <recommendedName>
        <fullName evidence="8">P-type Zn(2+) transporter</fullName>
        <ecNumber evidence="8">7.2.2.12</ecNumber>
    </recommendedName>
</protein>
<evidence type="ECO:0000256" key="3">
    <source>
        <dbReference type="ARBA" id="ARBA00022692"/>
    </source>
</evidence>
<dbReference type="SFLD" id="SFLDF00027">
    <property type="entry name" value="p-type_atpase"/>
    <property type="match status" value="1"/>
</dbReference>
<evidence type="ECO:0000256" key="2">
    <source>
        <dbReference type="ARBA" id="ARBA00006024"/>
    </source>
</evidence>
<dbReference type="InterPro" id="IPR006121">
    <property type="entry name" value="HMA_dom"/>
</dbReference>
<feature type="transmembrane region" description="Helical" evidence="10">
    <location>
        <begin position="370"/>
        <end position="391"/>
    </location>
</feature>
<keyword evidence="7 10" id="KW-0472">Membrane</keyword>
<feature type="domain" description="HMA" evidence="12">
    <location>
        <begin position="58"/>
        <end position="122"/>
    </location>
</feature>
<dbReference type="InterPro" id="IPR044492">
    <property type="entry name" value="P_typ_ATPase_HD_dom"/>
</dbReference>
<evidence type="ECO:0000256" key="9">
    <source>
        <dbReference type="ARBA" id="ARBA00047308"/>
    </source>
</evidence>
<feature type="transmembrane region" description="Helical" evidence="10">
    <location>
        <begin position="723"/>
        <end position="743"/>
    </location>
</feature>
<evidence type="ECO:0000256" key="5">
    <source>
        <dbReference type="ARBA" id="ARBA00022840"/>
    </source>
</evidence>
<dbReference type="PANTHER" id="PTHR48085">
    <property type="entry name" value="CADMIUM/ZINC-TRANSPORTING ATPASE HMA2-RELATED"/>
    <property type="match status" value="1"/>
</dbReference>
<evidence type="ECO:0000256" key="6">
    <source>
        <dbReference type="ARBA" id="ARBA00022989"/>
    </source>
</evidence>
<evidence type="ECO:0000256" key="7">
    <source>
        <dbReference type="ARBA" id="ARBA00023136"/>
    </source>
</evidence>
<dbReference type="RefSeq" id="WP_217734978.1">
    <property type="nucleotide sequence ID" value="NZ_JAHSPR010000004.1"/>
</dbReference>
<keyword evidence="10" id="KW-1003">Cell membrane</keyword>
<feature type="transmembrane region" description="Helical" evidence="10">
    <location>
        <begin position="397"/>
        <end position="422"/>
    </location>
</feature>
<sequence length="777" mass="84438">MAGCCQQHNNKHEHEHEHEHVHEHEHGHGHDHKSGHAHHESKEGFRDLPSRQVVGNAVHTPIRIMQMDCPTEERLIRSRLENTAGVMTMSFNLMQRELLVVHQPQALDAILEAIKSLGFEPETAETDVVAGKNSMRKSRFPFGWKLPVAAILAISSEVIHWVEGPWLFSALLAVLAVFLSGLGTYRKGVIALCNWQLNINALMTIAVSCALLIGQWPEAAMVMVLFSIAELLEARSLDRARHAVSGLLQMVPQTAWVYLADKGWQELPVGQVGTGTLVQVRPGERIPLDGTVVKGYSTVDQAPITGESMPVDKRQGDELYAGTINQSGLLEFRVGTLAENSTLARIIRVVEQAQASKAPLQRFVDQFAKYYTPAVCLLALLVAVFMPFVLGTAWLDAIYMALVLLVIACPCALVISTPVTLVSGLTAAARHGVLVKGAAYLEKGRKLRWLALDKTGTLTQGKPVQTDMMLMPEKLAVTQVSGGRVGQEKASLDETEARRIAASLAGLSDHPVSMAVAQAARKDGVLAYPVEGFQALPGRGVQGVINGVEYMLESPRRALEQGLLNASVIQAVHTFESQGKTVVLLCCQNRVMAVFAVADTVRPDSRQAIQRLHEQGVKTIMLSGDNSQTVQTIARQVGIDRALGQQMPENKLDVIAELQKSGMVGMVGDGINDAPALARAEIGFAMGAMGTDTAIETADVALMDDDLRKIPCFIELSRVTYRVLVQNIVWALGIKLVFLLLTLGGMGTMWMAVFADMGASLLVVLNGLRLLSFKPSY</sequence>
<dbReference type="NCBIfam" id="TIGR01494">
    <property type="entry name" value="ATPase_P-type"/>
    <property type="match status" value="2"/>
</dbReference>
<comment type="subcellular location">
    <subcellularLocation>
        <location evidence="10">Cell membrane</location>
    </subcellularLocation>
    <subcellularLocation>
        <location evidence="1">Membrane</location>
        <topology evidence="1">Multi-pass membrane protein</topology>
    </subcellularLocation>
</comment>
<evidence type="ECO:0000256" key="8">
    <source>
        <dbReference type="ARBA" id="ARBA00039097"/>
    </source>
</evidence>
<keyword evidence="4 10" id="KW-0547">Nucleotide-binding</keyword>
<dbReference type="InterPro" id="IPR051014">
    <property type="entry name" value="Cation_Transport_ATPase_IB"/>
</dbReference>
<comment type="caution">
    <text evidence="13">The sequence shown here is derived from an EMBL/GenBank/DDBJ whole genome shotgun (WGS) entry which is preliminary data.</text>
</comment>
<evidence type="ECO:0000256" key="10">
    <source>
        <dbReference type="RuleBase" id="RU362081"/>
    </source>
</evidence>
<dbReference type="InterPro" id="IPR027256">
    <property type="entry name" value="P-typ_ATPase_IB"/>
</dbReference>